<feature type="domain" description="Outer membrane protein beta-barrel" evidence="4">
    <location>
        <begin position="282"/>
        <end position="441"/>
    </location>
</feature>
<proteinExistence type="predicted"/>
<evidence type="ECO:0000313" key="5">
    <source>
        <dbReference type="EMBL" id="KDR52535.1"/>
    </source>
</evidence>
<dbReference type="eggNOG" id="COG1595">
    <property type="taxonomic scope" value="Bacteria"/>
</dbReference>
<feature type="compositionally biased region" description="Low complexity" evidence="2">
    <location>
        <begin position="151"/>
        <end position="171"/>
    </location>
</feature>
<dbReference type="RefSeq" id="WP_018967932.1">
    <property type="nucleotide sequence ID" value="NZ_KB899218.1"/>
</dbReference>
<dbReference type="InterPro" id="IPR011250">
    <property type="entry name" value="OMP/PagP_B-barrel"/>
</dbReference>
<name>A0A069QIB3_HOYLO</name>
<gene>
    <name evidence="5" type="ORF">HMPREF1991_01377</name>
</gene>
<keyword evidence="6" id="KW-1185">Reference proteome</keyword>
<keyword evidence="3" id="KW-0812">Transmembrane</keyword>
<keyword evidence="3" id="KW-1133">Transmembrane helix</keyword>
<keyword evidence="1" id="KW-0732">Signal</keyword>
<evidence type="ECO:0000256" key="2">
    <source>
        <dbReference type="SAM" id="MobiDB-lite"/>
    </source>
</evidence>
<feature type="transmembrane region" description="Helical" evidence="3">
    <location>
        <begin position="48"/>
        <end position="68"/>
    </location>
</feature>
<feature type="compositionally biased region" description="Polar residues" evidence="2">
    <location>
        <begin position="172"/>
        <end position="195"/>
    </location>
</feature>
<dbReference type="SUPFAM" id="SSF56925">
    <property type="entry name" value="OMPA-like"/>
    <property type="match status" value="1"/>
</dbReference>
<sequence length="445" mass="48755">MNEQWRKQLQQKLDGHRQAAPQLSWDEVERRAVMGVKPARASILGRRIIAVAASVALLAGVGVTMLLLNNGQNARQVANLERQYAPQQNGTKPAENGANVVANKLHAEQGSLGKGAAGDDNIRNGQVSNARHLVAYGQGEGTDMYMPVTDPSQQTANTPQQTTETTPDIQQNTPNNTSKNSTDNAPQKGQTTRTQPKYPEDLPVGFPRSSTKTSKGGGVWMAKAYVSGGAIASNNSEVQRPALVMARTYGAPVDDDIRNSEYVQLQDVSPAVETKAHHRQPLRVGAALRYALSKRWSIDAGLSYTRHRSELTRKTGGVVNETQQTLHYLGVPVNVNYRIVGNRRFNVYASAGVMGEKLLKGKRKSVAEYDGVPEEEQTENVKEKRAQLSVNAAIGAEYKLYDRLSVFAEPGVSYYFDNGSDLTSIYKDRPTNFNLNVGLRFCINK</sequence>
<evidence type="ECO:0000256" key="3">
    <source>
        <dbReference type="SAM" id="Phobius"/>
    </source>
</evidence>
<feature type="region of interest" description="Disordered" evidence="2">
    <location>
        <begin position="141"/>
        <end position="216"/>
    </location>
</feature>
<reference evidence="5 6" key="1">
    <citation type="submission" date="2013-08" db="EMBL/GenBank/DDBJ databases">
        <authorList>
            <person name="Weinstock G."/>
            <person name="Sodergren E."/>
            <person name="Wylie T."/>
            <person name="Fulton L."/>
            <person name="Fulton R."/>
            <person name="Fronick C."/>
            <person name="O'Laughlin M."/>
            <person name="Godfrey J."/>
            <person name="Miner T."/>
            <person name="Herter B."/>
            <person name="Appelbaum E."/>
            <person name="Cordes M."/>
            <person name="Lek S."/>
            <person name="Wollam A."/>
            <person name="Pepin K.H."/>
            <person name="Palsikar V.B."/>
            <person name="Mitreva M."/>
            <person name="Wilson R.K."/>
        </authorList>
    </citation>
    <scope>NUCLEOTIDE SEQUENCE [LARGE SCALE GENOMIC DNA]</scope>
    <source>
        <strain evidence="5 6">ATCC 15930</strain>
    </source>
</reference>
<organism evidence="5 6">
    <name type="scientific">Hoylesella loescheii DSM 19665 = JCM 12249 = ATCC 15930</name>
    <dbReference type="NCBI Taxonomy" id="1122985"/>
    <lineage>
        <taxon>Bacteria</taxon>
        <taxon>Pseudomonadati</taxon>
        <taxon>Bacteroidota</taxon>
        <taxon>Bacteroidia</taxon>
        <taxon>Bacteroidales</taxon>
        <taxon>Prevotellaceae</taxon>
        <taxon>Hoylesella</taxon>
    </lineage>
</organism>
<dbReference type="AlphaFoldDB" id="A0A069QIB3"/>
<dbReference type="Gene3D" id="2.40.160.20">
    <property type="match status" value="1"/>
</dbReference>
<keyword evidence="3" id="KW-0472">Membrane</keyword>
<protein>
    <recommendedName>
        <fullName evidence="4">Outer membrane protein beta-barrel domain-containing protein</fullName>
    </recommendedName>
</protein>
<dbReference type="Proteomes" id="UP000027442">
    <property type="component" value="Unassembled WGS sequence"/>
</dbReference>
<comment type="caution">
    <text evidence="5">The sequence shown here is derived from an EMBL/GenBank/DDBJ whole genome shotgun (WGS) entry which is preliminary data.</text>
</comment>
<evidence type="ECO:0000256" key="1">
    <source>
        <dbReference type="ARBA" id="ARBA00022729"/>
    </source>
</evidence>
<dbReference type="InterPro" id="IPR027385">
    <property type="entry name" value="Beta-barrel_OMP"/>
</dbReference>
<dbReference type="Pfam" id="PF13505">
    <property type="entry name" value="OMP_b-brl"/>
    <property type="match status" value="1"/>
</dbReference>
<evidence type="ECO:0000313" key="6">
    <source>
        <dbReference type="Proteomes" id="UP000027442"/>
    </source>
</evidence>
<accession>A0A069QIB3</accession>
<dbReference type="PATRIC" id="fig|1122985.7.peg.1433"/>
<dbReference type="HOGENOM" id="CLU_050662_1_0_10"/>
<evidence type="ECO:0000259" key="4">
    <source>
        <dbReference type="Pfam" id="PF13505"/>
    </source>
</evidence>
<dbReference type="EMBL" id="JNGW01000060">
    <property type="protein sequence ID" value="KDR52535.1"/>
    <property type="molecule type" value="Genomic_DNA"/>
</dbReference>